<dbReference type="AlphaFoldDB" id="A0A432YSG7"/>
<evidence type="ECO:0000313" key="1">
    <source>
        <dbReference type="EMBL" id="RUO64544.1"/>
    </source>
</evidence>
<protein>
    <submittedName>
        <fullName evidence="1">Uncharacterized protein</fullName>
    </submittedName>
</protein>
<sequence length="78" mass="8622">MQESPQALPFLQTLQHFLESASKLSADKLPSGEAQFVWSSIVTEDPILVATRFLSVLLSAFAKPKAIKRVNSKSKCFI</sequence>
<reference evidence="1 2" key="1">
    <citation type="journal article" date="2011" name="Front. Microbiol.">
        <title>Genomic signatures of strain selection and enhancement in Bacillus atrophaeus var. globigii, a historical biowarfare simulant.</title>
        <authorList>
            <person name="Gibbons H.S."/>
            <person name="Broomall S.M."/>
            <person name="McNew L.A."/>
            <person name="Daligault H."/>
            <person name="Chapman C."/>
            <person name="Bruce D."/>
            <person name="Karavis M."/>
            <person name="Krepps M."/>
            <person name="McGregor P.A."/>
            <person name="Hong C."/>
            <person name="Park K.H."/>
            <person name="Akmal A."/>
            <person name="Feldman A."/>
            <person name="Lin J.S."/>
            <person name="Chang W.E."/>
            <person name="Higgs B.W."/>
            <person name="Demirev P."/>
            <person name="Lindquist J."/>
            <person name="Liem A."/>
            <person name="Fochler E."/>
            <person name="Read T.D."/>
            <person name="Tapia R."/>
            <person name="Johnson S."/>
            <person name="Bishop-Lilly K.A."/>
            <person name="Detter C."/>
            <person name="Han C."/>
            <person name="Sozhamannan S."/>
            <person name="Rosenzweig C.N."/>
            <person name="Skowronski E.W."/>
        </authorList>
    </citation>
    <scope>NUCLEOTIDE SEQUENCE [LARGE SCALE GENOMIC DNA]</scope>
    <source>
        <strain evidence="1 2">TPS4-2</strain>
    </source>
</reference>
<organism evidence="1 2">
    <name type="scientific">Idiomarina piscisalsi</name>
    <dbReference type="NCBI Taxonomy" id="1096243"/>
    <lineage>
        <taxon>Bacteria</taxon>
        <taxon>Pseudomonadati</taxon>
        <taxon>Pseudomonadota</taxon>
        <taxon>Gammaproteobacteria</taxon>
        <taxon>Alteromonadales</taxon>
        <taxon>Idiomarinaceae</taxon>
        <taxon>Idiomarina</taxon>
    </lineage>
</organism>
<dbReference type="Proteomes" id="UP000288361">
    <property type="component" value="Unassembled WGS sequence"/>
</dbReference>
<gene>
    <name evidence="1" type="ORF">CWI73_07585</name>
</gene>
<accession>A0A432YSG7</accession>
<name>A0A432YSG7_9GAMM</name>
<dbReference type="EMBL" id="PIQA01000004">
    <property type="protein sequence ID" value="RUO64544.1"/>
    <property type="molecule type" value="Genomic_DNA"/>
</dbReference>
<comment type="caution">
    <text evidence="1">The sequence shown here is derived from an EMBL/GenBank/DDBJ whole genome shotgun (WGS) entry which is preliminary data.</text>
</comment>
<proteinExistence type="predicted"/>
<evidence type="ECO:0000313" key="2">
    <source>
        <dbReference type="Proteomes" id="UP000288361"/>
    </source>
</evidence>